<dbReference type="PANTHER" id="PTHR36448">
    <property type="entry name" value="BLR7373 PROTEIN"/>
    <property type="match status" value="1"/>
</dbReference>
<dbReference type="PIRSF" id="PIRSF019307">
    <property type="entry name" value="UCP019307"/>
    <property type="match status" value="1"/>
</dbReference>
<dbReference type="Pfam" id="PF07883">
    <property type="entry name" value="Cupin_2"/>
    <property type="match status" value="1"/>
</dbReference>
<comment type="caution">
    <text evidence="3">The sequence shown here is derived from an EMBL/GenBank/DDBJ whole genome shotgun (WGS) entry which is preliminary data.</text>
</comment>
<dbReference type="InterPro" id="IPR014710">
    <property type="entry name" value="RmlC-like_jellyroll"/>
</dbReference>
<dbReference type="Proteomes" id="UP001404956">
    <property type="component" value="Unassembled WGS sequence"/>
</dbReference>
<proteinExistence type="predicted"/>
<dbReference type="InterPro" id="IPR011051">
    <property type="entry name" value="RmlC_Cupin_sf"/>
</dbReference>
<dbReference type="CDD" id="cd02219">
    <property type="entry name" value="cupin_YjlB-like"/>
    <property type="match status" value="1"/>
</dbReference>
<evidence type="ECO:0000259" key="2">
    <source>
        <dbReference type="Pfam" id="PF07883"/>
    </source>
</evidence>
<accession>A0ABP9XFD8</accession>
<evidence type="ECO:0000256" key="1">
    <source>
        <dbReference type="SAM" id="MobiDB-lite"/>
    </source>
</evidence>
<gene>
    <name evidence="3" type="ORF">Dalu01_01748</name>
</gene>
<dbReference type="SUPFAM" id="SSF51182">
    <property type="entry name" value="RmlC-like cupins"/>
    <property type="match status" value="1"/>
</dbReference>
<organism evidence="3 4">
    <name type="scientific">Deinococcus aluminii</name>
    <dbReference type="NCBI Taxonomy" id="1656885"/>
    <lineage>
        <taxon>Bacteria</taxon>
        <taxon>Thermotogati</taxon>
        <taxon>Deinococcota</taxon>
        <taxon>Deinococci</taxon>
        <taxon>Deinococcales</taxon>
        <taxon>Deinococcaceae</taxon>
        <taxon>Deinococcus</taxon>
    </lineage>
</organism>
<reference evidence="3 4" key="1">
    <citation type="submission" date="2024-02" db="EMBL/GenBank/DDBJ databases">
        <title>Deinococcus aluminii NBRC 112889.</title>
        <authorList>
            <person name="Ichikawa N."/>
            <person name="Katano-Makiyama Y."/>
            <person name="Hidaka K."/>
        </authorList>
    </citation>
    <scope>NUCLEOTIDE SEQUENCE [LARGE SCALE GENOMIC DNA]</scope>
    <source>
        <strain evidence="3 4">NBRC 112889</strain>
    </source>
</reference>
<dbReference type="EMBL" id="BAABRV010000003">
    <property type="protein sequence ID" value="GAA5533348.1"/>
    <property type="molecule type" value="Genomic_DNA"/>
</dbReference>
<feature type="domain" description="Cupin type-2" evidence="2">
    <location>
        <begin position="57"/>
        <end position="103"/>
    </location>
</feature>
<evidence type="ECO:0000313" key="4">
    <source>
        <dbReference type="Proteomes" id="UP001404956"/>
    </source>
</evidence>
<dbReference type="Gene3D" id="2.60.120.10">
    <property type="entry name" value="Jelly Rolls"/>
    <property type="match status" value="1"/>
</dbReference>
<dbReference type="RefSeq" id="WP_345453404.1">
    <property type="nucleotide sequence ID" value="NZ_BAABRV010000003.1"/>
</dbReference>
<dbReference type="InterPro" id="IPR013096">
    <property type="entry name" value="Cupin_2"/>
</dbReference>
<keyword evidence="4" id="KW-1185">Reference proteome</keyword>
<sequence>MPTEDLTLPLGGPVPNNPQPVRLSRAALKGQTPAQIETHLRERGWTNAWRDGIYPFHHYHSTAHEVLVIARGQARLTLGGEGGPQVEVGEGDVLVLPAGTGHKNDGSSPDLLVIGAYAGGREWDLCRPEETDVEAARERIGRVPDPECDPISGEAWVEAGGNSSR</sequence>
<protein>
    <recommendedName>
        <fullName evidence="2">Cupin type-2 domain-containing protein</fullName>
    </recommendedName>
</protein>
<evidence type="ECO:0000313" key="3">
    <source>
        <dbReference type="EMBL" id="GAA5533348.1"/>
    </source>
</evidence>
<name>A0ABP9XFD8_9DEIO</name>
<dbReference type="InterPro" id="IPR047121">
    <property type="entry name" value="YjiB-like"/>
</dbReference>
<dbReference type="InterPro" id="IPR014500">
    <property type="entry name" value="UCP019307_cupin"/>
</dbReference>
<dbReference type="PANTHER" id="PTHR36448:SF2">
    <property type="entry name" value="CUPIN TYPE-1 DOMAIN-CONTAINING PROTEIN"/>
    <property type="match status" value="1"/>
</dbReference>
<feature type="region of interest" description="Disordered" evidence="1">
    <location>
        <begin position="137"/>
        <end position="165"/>
    </location>
</feature>